<dbReference type="InParanoid" id="A0A5K4F968"/>
<sequence length="50" mass="5956">MCLNRNSVYSPRCDFAFCPSSWPLLFVIYVRDYGTPVKWKNLKSCRRHSI</sequence>
<dbReference type="WBParaSite" id="Smp_330350.1">
    <property type="protein sequence ID" value="Smp_330350.1"/>
    <property type="gene ID" value="Smp_330350"/>
</dbReference>
<reference evidence="2" key="2">
    <citation type="submission" date="2019-11" db="UniProtKB">
        <authorList>
            <consortium name="WormBaseParasite"/>
        </authorList>
    </citation>
    <scope>IDENTIFICATION</scope>
    <source>
        <strain evidence="2">Puerto Rican</strain>
    </source>
</reference>
<dbReference type="Proteomes" id="UP000008854">
    <property type="component" value="Unassembled WGS sequence"/>
</dbReference>
<reference evidence="1" key="1">
    <citation type="journal article" date="2012" name="PLoS Negl. Trop. Dis.">
        <title>A systematically improved high quality genome and transcriptome of the human blood fluke Schistosoma mansoni.</title>
        <authorList>
            <person name="Protasio A.V."/>
            <person name="Tsai I.J."/>
            <person name="Babbage A."/>
            <person name="Nichol S."/>
            <person name="Hunt M."/>
            <person name="Aslett M.A."/>
            <person name="De Silva N."/>
            <person name="Velarde G.S."/>
            <person name="Anderson T.J."/>
            <person name="Clark R.C."/>
            <person name="Davidson C."/>
            <person name="Dillon G.P."/>
            <person name="Holroyd N.E."/>
            <person name="LoVerde P.T."/>
            <person name="Lloyd C."/>
            <person name="McQuillan J."/>
            <person name="Oliveira G."/>
            <person name="Otto T.D."/>
            <person name="Parker-Manuel S.J."/>
            <person name="Quail M.A."/>
            <person name="Wilson R.A."/>
            <person name="Zerlotini A."/>
            <person name="Dunne D.W."/>
            <person name="Berriman M."/>
        </authorList>
    </citation>
    <scope>NUCLEOTIDE SEQUENCE [LARGE SCALE GENOMIC DNA]</scope>
    <source>
        <strain evidence="1">Puerto Rican</strain>
    </source>
</reference>
<dbReference type="AlphaFoldDB" id="A0A5K4F968"/>
<proteinExistence type="predicted"/>
<protein>
    <submittedName>
        <fullName evidence="2">Uncharacterized protein</fullName>
    </submittedName>
</protein>
<keyword evidence="1" id="KW-1185">Reference proteome</keyword>
<evidence type="ECO:0000313" key="2">
    <source>
        <dbReference type="WBParaSite" id="Smp_330350.1"/>
    </source>
</evidence>
<evidence type="ECO:0000313" key="1">
    <source>
        <dbReference type="Proteomes" id="UP000008854"/>
    </source>
</evidence>
<accession>A0A5K4F968</accession>
<organism evidence="1 2">
    <name type="scientific">Schistosoma mansoni</name>
    <name type="common">Blood fluke</name>
    <dbReference type="NCBI Taxonomy" id="6183"/>
    <lineage>
        <taxon>Eukaryota</taxon>
        <taxon>Metazoa</taxon>
        <taxon>Spiralia</taxon>
        <taxon>Lophotrochozoa</taxon>
        <taxon>Platyhelminthes</taxon>
        <taxon>Trematoda</taxon>
        <taxon>Digenea</taxon>
        <taxon>Strigeidida</taxon>
        <taxon>Schistosomatoidea</taxon>
        <taxon>Schistosomatidae</taxon>
        <taxon>Schistosoma</taxon>
    </lineage>
</organism>
<name>A0A5K4F968_SCHMA</name>